<reference evidence="2" key="1">
    <citation type="submission" date="2023-08" db="EMBL/GenBank/DDBJ databases">
        <authorList>
            <person name="Chen Y."/>
            <person name="Shah S."/>
            <person name="Dougan E. K."/>
            <person name="Thang M."/>
            <person name="Chan C."/>
        </authorList>
    </citation>
    <scope>NUCLEOTIDE SEQUENCE</scope>
</reference>
<dbReference type="AlphaFoldDB" id="A0AA36HRN0"/>
<comment type="caution">
    <text evidence="2">The sequence shown here is derived from an EMBL/GenBank/DDBJ whole genome shotgun (WGS) entry which is preliminary data.</text>
</comment>
<feature type="region of interest" description="Disordered" evidence="1">
    <location>
        <begin position="110"/>
        <end position="134"/>
    </location>
</feature>
<evidence type="ECO:0008006" key="4">
    <source>
        <dbReference type="Google" id="ProtNLM"/>
    </source>
</evidence>
<proteinExistence type="predicted"/>
<accession>A0AA36HRN0</accession>
<dbReference type="InterPro" id="IPR011990">
    <property type="entry name" value="TPR-like_helical_dom_sf"/>
</dbReference>
<organism evidence="2 3">
    <name type="scientific">Effrenium voratum</name>
    <dbReference type="NCBI Taxonomy" id="2562239"/>
    <lineage>
        <taxon>Eukaryota</taxon>
        <taxon>Sar</taxon>
        <taxon>Alveolata</taxon>
        <taxon>Dinophyceae</taxon>
        <taxon>Suessiales</taxon>
        <taxon>Symbiodiniaceae</taxon>
        <taxon>Effrenium</taxon>
    </lineage>
</organism>
<keyword evidence="3" id="KW-1185">Reference proteome</keyword>
<evidence type="ECO:0000313" key="2">
    <source>
        <dbReference type="EMBL" id="CAJ1372993.1"/>
    </source>
</evidence>
<evidence type="ECO:0000313" key="3">
    <source>
        <dbReference type="Proteomes" id="UP001178507"/>
    </source>
</evidence>
<evidence type="ECO:0000256" key="1">
    <source>
        <dbReference type="SAM" id="MobiDB-lite"/>
    </source>
</evidence>
<name>A0AA36HRN0_9DINO</name>
<dbReference type="Proteomes" id="UP001178507">
    <property type="component" value="Unassembled WGS sequence"/>
</dbReference>
<protein>
    <recommendedName>
        <fullName evidence="4">Pentatricopeptide repeat-containing protein</fullName>
    </recommendedName>
</protein>
<sequence>MLGQTAMSQPMSAQLMPPIGGCCPSRSRMPKPESARGSLRAAAGVCREGRVRRQRSAWTGAWQSACLGSLLGLGNRRSLRRRQADRSEDSLAAEGERRLALIQAAIRRGEAKARAASPSEEQSEEPRRLTEEEEQMLSKLFMQPEEVMETIQQQNPQVLEDTTEEENGHHEERIRRTLEFCPDGKLAWEILREIIDSGEQPGVGAYDRVMEAFSRRGALDDALAVFKAVTVAGLRHSDVSYDLLARPAARSGEFRFVERLYAAKAQTKADGQIGAESLTLLLDAYANGLPRQAKKAQAAFRGAMATAEAADENAEAAEATEAGPGVLRALRRAVGPAVYRELCDEYGLEPDAE</sequence>
<dbReference type="Gene3D" id="1.25.40.10">
    <property type="entry name" value="Tetratricopeptide repeat domain"/>
    <property type="match status" value="1"/>
</dbReference>
<dbReference type="EMBL" id="CAUJNA010000169">
    <property type="protein sequence ID" value="CAJ1372993.1"/>
    <property type="molecule type" value="Genomic_DNA"/>
</dbReference>
<gene>
    <name evidence="2" type="ORF">EVOR1521_LOCUS2951</name>
</gene>